<dbReference type="EMBL" id="JAWDGP010006339">
    <property type="protein sequence ID" value="KAK3742829.1"/>
    <property type="molecule type" value="Genomic_DNA"/>
</dbReference>
<keyword evidence="3" id="KW-1185">Reference proteome</keyword>
<comment type="caution">
    <text evidence="2">The sequence shown here is derived from an EMBL/GenBank/DDBJ whole genome shotgun (WGS) entry which is preliminary data.</text>
</comment>
<reference evidence="2" key="1">
    <citation type="journal article" date="2023" name="G3 (Bethesda)">
        <title>A reference genome for the long-term kleptoplast-retaining sea slug Elysia crispata morphotype clarki.</title>
        <authorList>
            <person name="Eastman K.E."/>
            <person name="Pendleton A.L."/>
            <person name="Shaikh M.A."/>
            <person name="Suttiyut T."/>
            <person name="Ogas R."/>
            <person name="Tomko P."/>
            <person name="Gavelis G."/>
            <person name="Widhalm J.R."/>
            <person name="Wisecaver J.H."/>
        </authorList>
    </citation>
    <scope>NUCLEOTIDE SEQUENCE</scope>
    <source>
        <strain evidence="2">ECLA1</strain>
    </source>
</reference>
<proteinExistence type="predicted"/>
<evidence type="ECO:0000256" key="1">
    <source>
        <dbReference type="SAM" id="MobiDB-lite"/>
    </source>
</evidence>
<evidence type="ECO:0000313" key="2">
    <source>
        <dbReference type="EMBL" id="KAK3742829.1"/>
    </source>
</evidence>
<sequence>MKHRVIRHSATTSCARHQDTVACPPNPAQASTTSSPSARGSAPAPWDNVLHIHTATQTCLTCAQPTLLGVAAGRSARLSFAQHSVS</sequence>
<protein>
    <submittedName>
        <fullName evidence="2">Uncharacterized protein</fullName>
    </submittedName>
</protein>
<dbReference type="AlphaFoldDB" id="A0AAE0YE99"/>
<feature type="region of interest" description="Disordered" evidence="1">
    <location>
        <begin position="1"/>
        <end position="45"/>
    </location>
</feature>
<name>A0AAE0YE99_9GAST</name>
<dbReference type="Proteomes" id="UP001283361">
    <property type="component" value="Unassembled WGS sequence"/>
</dbReference>
<feature type="compositionally biased region" description="Low complexity" evidence="1">
    <location>
        <begin position="28"/>
        <end position="45"/>
    </location>
</feature>
<gene>
    <name evidence="2" type="ORF">RRG08_064228</name>
</gene>
<accession>A0AAE0YE99</accession>
<organism evidence="2 3">
    <name type="scientific">Elysia crispata</name>
    <name type="common">lettuce slug</name>
    <dbReference type="NCBI Taxonomy" id="231223"/>
    <lineage>
        <taxon>Eukaryota</taxon>
        <taxon>Metazoa</taxon>
        <taxon>Spiralia</taxon>
        <taxon>Lophotrochozoa</taxon>
        <taxon>Mollusca</taxon>
        <taxon>Gastropoda</taxon>
        <taxon>Heterobranchia</taxon>
        <taxon>Euthyneura</taxon>
        <taxon>Panpulmonata</taxon>
        <taxon>Sacoglossa</taxon>
        <taxon>Placobranchoidea</taxon>
        <taxon>Plakobranchidae</taxon>
        <taxon>Elysia</taxon>
    </lineage>
</organism>
<evidence type="ECO:0000313" key="3">
    <source>
        <dbReference type="Proteomes" id="UP001283361"/>
    </source>
</evidence>